<sequence length="58" mass="6856">MRATPLDFLMMNIRKELTACFTQDILKKYEKERNREFSDLNSSVSEGFEKLILCLPIK</sequence>
<gene>
    <name evidence="1" type="ORF">SSUR61_0436</name>
</gene>
<dbReference type="EMBL" id="AEYY01000010">
    <property type="protein sequence ID" value="EHC03594.1"/>
    <property type="molecule type" value="Genomic_DNA"/>
</dbReference>
<evidence type="ECO:0000313" key="2">
    <source>
        <dbReference type="Proteomes" id="UP000004014"/>
    </source>
</evidence>
<comment type="caution">
    <text evidence="1">The sequence shown here is derived from an EMBL/GenBank/DDBJ whole genome shotgun (WGS) entry which is preliminary data.</text>
</comment>
<dbReference type="Proteomes" id="UP000004014">
    <property type="component" value="Unassembled WGS sequence"/>
</dbReference>
<reference evidence="1 2" key="1">
    <citation type="submission" date="2011-03" db="EMBL/GenBank/DDBJ databases">
        <title>Deep-sequencing identification of multiple resistance mechanism for the high antibiotic-resistance strain Streptococcus suis R61.</title>
        <authorList>
            <person name="Hu P."/>
            <person name="Yang M."/>
            <person name="Jin M."/>
            <person name="Xiao J."/>
        </authorList>
    </citation>
    <scope>NUCLEOTIDE SEQUENCE [LARGE SCALE GENOMIC DNA]</scope>
    <source>
        <strain evidence="1 2">R61</strain>
    </source>
</reference>
<proteinExistence type="predicted"/>
<name>A0AA87FA84_STRSU</name>
<dbReference type="AlphaFoldDB" id="A0AA87FA84"/>
<protein>
    <submittedName>
        <fullName evidence="1">Uncharacterized protein</fullName>
    </submittedName>
</protein>
<evidence type="ECO:0000313" key="1">
    <source>
        <dbReference type="EMBL" id="EHC03594.1"/>
    </source>
</evidence>
<organism evidence="1 2">
    <name type="scientific">Streptococcus suis R61</name>
    <dbReference type="NCBI Taxonomy" id="996306"/>
    <lineage>
        <taxon>Bacteria</taxon>
        <taxon>Bacillati</taxon>
        <taxon>Bacillota</taxon>
        <taxon>Bacilli</taxon>
        <taxon>Lactobacillales</taxon>
        <taxon>Streptococcaceae</taxon>
        <taxon>Streptococcus</taxon>
    </lineage>
</organism>
<accession>A0AA87FA84</accession>